<evidence type="ECO:0000313" key="3">
    <source>
        <dbReference type="Proteomes" id="UP000218334"/>
    </source>
</evidence>
<dbReference type="Proteomes" id="UP000218334">
    <property type="component" value="Unassembled WGS sequence"/>
</dbReference>
<gene>
    <name evidence="2" type="ORF">ARMSODRAFT_975928</name>
</gene>
<dbReference type="AlphaFoldDB" id="A0A2H3BR52"/>
<sequence length="347" mass="38194">MTGPVANGLSFPSLLMPSMGQTPSHVGSGNSVLATVAMNPEQDPHASVHPRNDLVHAMIMQDAFQATINGFDPSSVGFASLSPQMMRETASNMRFVQQEECLTALEVHLAEKDGPAVGGEKRLSAKQKSGIQKLVHSKAWAVMGIRPVIVNGSNVAKVPDPLKPGKPEQCDEHGTKLWNPDWNKPPSDHEIDAFLEAVTTVVLRLAQGAEKTGGMELLIKTDWCSSEHSDAGNVTKAEWNDQRLQMNAGKNSLEVRDKQWQSYWNTPVHNTECRPAKWPFEGTINTKWAKETGLFGKMNVHQKPDNMPIMNFPISNFKLDDKARAYLADDEGEEEEEDSATKEIATV</sequence>
<evidence type="ECO:0000256" key="1">
    <source>
        <dbReference type="SAM" id="MobiDB-lite"/>
    </source>
</evidence>
<reference evidence="3" key="1">
    <citation type="journal article" date="2017" name="Nat. Ecol. Evol.">
        <title>Genome expansion and lineage-specific genetic innovations in the forest pathogenic fungi Armillaria.</title>
        <authorList>
            <person name="Sipos G."/>
            <person name="Prasanna A.N."/>
            <person name="Walter M.C."/>
            <person name="O'Connor E."/>
            <person name="Balint B."/>
            <person name="Krizsan K."/>
            <person name="Kiss B."/>
            <person name="Hess J."/>
            <person name="Varga T."/>
            <person name="Slot J."/>
            <person name="Riley R."/>
            <person name="Boka B."/>
            <person name="Rigling D."/>
            <person name="Barry K."/>
            <person name="Lee J."/>
            <person name="Mihaltcheva S."/>
            <person name="LaButti K."/>
            <person name="Lipzen A."/>
            <person name="Waldron R."/>
            <person name="Moloney N.M."/>
            <person name="Sperisen C."/>
            <person name="Kredics L."/>
            <person name="Vagvoelgyi C."/>
            <person name="Patrignani A."/>
            <person name="Fitzpatrick D."/>
            <person name="Nagy I."/>
            <person name="Doyle S."/>
            <person name="Anderson J.B."/>
            <person name="Grigoriev I.V."/>
            <person name="Gueldener U."/>
            <person name="Muensterkoetter M."/>
            <person name="Nagy L.G."/>
        </authorList>
    </citation>
    <scope>NUCLEOTIDE SEQUENCE [LARGE SCALE GENOMIC DNA]</scope>
    <source>
        <strain evidence="3">28-4</strain>
    </source>
</reference>
<feature type="compositionally biased region" description="Acidic residues" evidence="1">
    <location>
        <begin position="328"/>
        <end position="338"/>
    </location>
</feature>
<dbReference type="EMBL" id="KZ293432">
    <property type="protein sequence ID" value="PBK68528.1"/>
    <property type="molecule type" value="Genomic_DNA"/>
</dbReference>
<organism evidence="2 3">
    <name type="scientific">Armillaria solidipes</name>
    <dbReference type="NCBI Taxonomy" id="1076256"/>
    <lineage>
        <taxon>Eukaryota</taxon>
        <taxon>Fungi</taxon>
        <taxon>Dikarya</taxon>
        <taxon>Basidiomycota</taxon>
        <taxon>Agaricomycotina</taxon>
        <taxon>Agaricomycetes</taxon>
        <taxon>Agaricomycetidae</taxon>
        <taxon>Agaricales</taxon>
        <taxon>Marasmiineae</taxon>
        <taxon>Physalacriaceae</taxon>
        <taxon>Armillaria</taxon>
    </lineage>
</organism>
<evidence type="ECO:0000313" key="2">
    <source>
        <dbReference type="EMBL" id="PBK68528.1"/>
    </source>
</evidence>
<proteinExistence type="predicted"/>
<accession>A0A2H3BR52</accession>
<protein>
    <submittedName>
        <fullName evidence="2">Uncharacterized protein</fullName>
    </submittedName>
</protein>
<name>A0A2H3BR52_9AGAR</name>
<feature type="region of interest" description="Disordered" evidence="1">
    <location>
        <begin position="328"/>
        <end position="347"/>
    </location>
</feature>
<keyword evidence="3" id="KW-1185">Reference proteome</keyword>